<geneLocation type="mitochondrion" evidence="14"/>
<evidence type="ECO:0000256" key="3">
    <source>
        <dbReference type="ARBA" id="ARBA00011291"/>
    </source>
</evidence>
<dbReference type="Pfam" id="PF00895">
    <property type="entry name" value="ATP-synt_8"/>
    <property type="match status" value="1"/>
</dbReference>
<accession>A0A126TEI1</accession>
<keyword evidence="5 12" id="KW-0138">CF(0)</keyword>
<evidence type="ECO:0000256" key="5">
    <source>
        <dbReference type="ARBA" id="ARBA00022547"/>
    </source>
</evidence>
<evidence type="ECO:0000256" key="8">
    <source>
        <dbReference type="ARBA" id="ARBA00022989"/>
    </source>
</evidence>
<evidence type="ECO:0000256" key="4">
    <source>
        <dbReference type="ARBA" id="ARBA00022448"/>
    </source>
</evidence>
<dbReference type="InterPro" id="IPR001421">
    <property type="entry name" value="ATP8_metazoa"/>
</dbReference>
<keyword evidence="9 12" id="KW-0406">Ion transport</keyword>
<sequence>MPQMMPLNWIMLFTYFILLFFIMNSLNYYNSVKNIKTNKIDTTKNKINWKW</sequence>
<dbReference type="AlphaFoldDB" id="A0A126TEI1"/>
<dbReference type="GO" id="GO:0015078">
    <property type="term" value="F:proton transmembrane transporter activity"/>
    <property type="evidence" value="ECO:0007669"/>
    <property type="project" value="InterPro"/>
</dbReference>
<keyword evidence="8 13" id="KW-1133">Transmembrane helix</keyword>
<comment type="subcellular location">
    <subcellularLocation>
        <location evidence="1 12">Mitochondrion membrane</location>
        <topology evidence="1 12">Single-pass membrane protein</topology>
    </subcellularLocation>
</comment>
<reference evidence="14" key="1">
    <citation type="submission" date="2015-09" db="EMBL/GenBank/DDBJ databases">
        <title>Capturing the unknown biodiversity of arthropods in tropical forests using metagenomics.</title>
        <authorList>
            <person name="Andujar C."/>
            <person name="Creedy T.J."/>
            <person name="Garner B."/>
            <person name="Canty R."/>
            <person name="Warner H.B."/>
            <person name="Lipecki J."/>
            <person name="Crampton-Platt A."/>
            <person name="Gabrielli M."/>
            <person name="Croydon-Veleslavov I.A."/>
            <person name="Lim J.L."/>
            <person name="Linard B."/>
            <person name="Vogler A."/>
        </authorList>
    </citation>
    <scope>NUCLEOTIDE SEQUENCE</scope>
</reference>
<keyword evidence="11 13" id="KW-0472">Membrane</keyword>
<keyword evidence="6 12" id="KW-0812">Transmembrane</keyword>
<evidence type="ECO:0000256" key="1">
    <source>
        <dbReference type="ARBA" id="ARBA00004304"/>
    </source>
</evidence>
<dbReference type="EMBL" id="KT696259">
    <property type="protein sequence ID" value="AML26675.1"/>
    <property type="molecule type" value="Genomic_DNA"/>
</dbReference>
<name>A0A126TEI1_9COLE</name>
<evidence type="ECO:0000256" key="7">
    <source>
        <dbReference type="ARBA" id="ARBA00022781"/>
    </source>
</evidence>
<evidence type="ECO:0000256" key="6">
    <source>
        <dbReference type="ARBA" id="ARBA00022692"/>
    </source>
</evidence>
<evidence type="ECO:0000256" key="12">
    <source>
        <dbReference type="RuleBase" id="RU003661"/>
    </source>
</evidence>
<keyword evidence="7 12" id="KW-0375">Hydrogen ion transport</keyword>
<evidence type="ECO:0000313" key="14">
    <source>
        <dbReference type="EMBL" id="AML26675.1"/>
    </source>
</evidence>
<evidence type="ECO:0000256" key="11">
    <source>
        <dbReference type="ARBA" id="ARBA00023136"/>
    </source>
</evidence>
<keyword evidence="4 12" id="KW-0813">Transport</keyword>
<organism evidence="14">
    <name type="scientific">Ptiliidae sp. BMNH 1274726</name>
    <dbReference type="NCBI Taxonomy" id="1796538"/>
    <lineage>
        <taxon>Eukaryota</taxon>
        <taxon>Metazoa</taxon>
        <taxon>Ecdysozoa</taxon>
        <taxon>Arthropoda</taxon>
        <taxon>Hexapoda</taxon>
        <taxon>Insecta</taxon>
        <taxon>Pterygota</taxon>
        <taxon>Neoptera</taxon>
        <taxon>Endopterygota</taxon>
        <taxon>Coleoptera</taxon>
        <taxon>Polyphaga</taxon>
        <taxon>Staphyliniformia</taxon>
        <taxon>Ptiliidae</taxon>
    </lineage>
</organism>
<dbReference type="GO" id="GO:0045259">
    <property type="term" value="C:proton-transporting ATP synthase complex"/>
    <property type="evidence" value="ECO:0007669"/>
    <property type="project" value="UniProtKB-KW"/>
</dbReference>
<dbReference type="GO" id="GO:0031966">
    <property type="term" value="C:mitochondrial membrane"/>
    <property type="evidence" value="ECO:0007669"/>
    <property type="project" value="UniProtKB-SubCell"/>
</dbReference>
<comment type="subunit">
    <text evidence="3">F-type ATPases have 2 components, CF(1) - the catalytic core - and CF(0) - the membrane proton channel.</text>
</comment>
<keyword evidence="10 12" id="KW-0496">Mitochondrion</keyword>
<proteinExistence type="inferred from homology"/>
<dbReference type="GO" id="GO:0015986">
    <property type="term" value="P:proton motive force-driven ATP synthesis"/>
    <property type="evidence" value="ECO:0007669"/>
    <property type="project" value="InterPro"/>
</dbReference>
<evidence type="ECO:0000256" key="2">
    <source>
        <dbReference type="ARBA" id="ARBA00008892"/>
    </source>
</evidence>
<protein>
    <recommendedName>
        <fullName evidence="12">ATP synthase complex subunit 8</fullName>
    </recommendedName>
</protein>
<evidence type="ECO:0000256" key="9">
    <source>
        <dbReference type="ARBA" id="ARBA00023065"/>
    </source>
</evidence>
<feature type="transmembrane region" description="Helical" evidence="13">
    <location>
        <begin position="6"/>
        <end position="29"/>
    </location>
</feature>
<gene>
    <name evidence="14" type="primary">ATP8</name>
</gene>
<evidence type="ECO:0000256" key="13">
    <source>
        <dbReference type="SAM" id="Phobius"/>
    </source>
</evidence>
<comment type="similarity">
    <text evidence="2 12">Belongs to the ATPase protein 8 family.</text>
</comment>
<evidence type="ECO:0000256" key="10">
    <source>
        <dbReference type="ARBA" id="ARBA00023128"/>
    </source>
</evidence>